<organism evidence="9 10">
    <name type="scientific">Aphanothece cf. minutissima CCALA 015</name>
    <dbReference type="NCBI Taxonomy" id="2107695"/>
    <lineage>
        <taxon>Bacteria</taxon>
        <taxon>Bacillati</taxon>
        <taxon>Cyanobacteriota</taxon>
        <taxon>Cyanophyceae</taxon>
        <taxon>Oscillatoriophycideae</taxon>
        <taxon>Chroococcales</taxon>
        <taxon>Aphanothecaceae</taxon>
        <taxon>Aphanothece</taxon>
    </lineage>
</organism>
<accession>A0ABX5F7F7</accession>
<dbReference type="EC" id="3.1.2.6" evidence="7"/>
<dbReference type="CDD" id="cd07723">
    <property type="entry name" value="hydroxyacylglutathione_hydrolase_MBL-fold"/>
    <property type="match status" value="1"/>
</dbReference>
<feature type="binding site" evidence="7">
    <location>
        <position position="168"/>
    </location>
    <ligand>
        <name>Zn(2+)</name>
        <dbReference type="ChEBI" id="CHEBI:29105"/>
        <label>2</label>
    </ligand>
</feature>
<evidence type="ECO:0000256" key="5">
    <source>
        <dbReference type="ARBA" id="ARBA00022801"/>
    </source>
</evidence>
<dbReference type="InterPro" id="IPR050110">
    <property type="entry name" value="Glyoxalase_II_hydrolase"/>
</dbReference>
<dbReference type="SMART" id="SM00849">
    <property type="entry name" value="Lactamase_B"/>
    <property type="match status" value="1"/>
</dbReference>
<dbReference type="HAMAP" id="MF_01374">
    <property type="entry name" value="Glyoxalase_2"/>
    <property type="match status" value="1"/>
</dbReference>
<proteinExistence type="inferred from homology"/>
<evidence type="ECO:0000256" key="1">
    <source>
        <dbReference type="ARBA" id="ARBA00001623"/>
    </source>
</evidence>
<dbReference type="Proteomes" id="UP000238218">
    <property type="component" value="Unassembled WGS sequence"/>
</dbReference>
<dbReference type="NCBIfam" id="TIGR03413">
    <property type="entry name" value="GSH_gloB"/>
    <property type="match status" value="1"/>
</dbReference>
<keyword evidence="6 7" id="KW-0862">Zinc</keyword>
<keyword evidence="4 7" id="KW-0479">Metal-binding</keyword>
<evidence type="ECO:0000313" key="10">
    <source>
        <dbReference type="Proteomes" id="UP000238218"/>
    </source>
</evidence>
<feature type="binding site" evidence="7">
    <location>
        <position position="130"/>
    </location>
    <ligand>
        <name>Zn(2+)</name>
        <dbReference type="ChEBI" id="CHEBI:29105"/>
        <label>2</label>
    </ligand>
</feature>
<keyword evidence="10" id="KW-1185">Reference proteome</keyword>
<evidence type="ECO:0000256" key="3">
    <source>
        <dbReference type="ARBA" id="ARBA00006759"/>
    </source>
</evidence>
<comment type="similarity">
    <text evidence="3 7">Belongs to the metallo-beta-lactamase superfamily. Glyoxalase II family.</text>
</comment>
<dbReference type="PANTHER" id="PTHR43705:SF1">
    <property type="entry name" value="HYDROXYACYLGLUTATHIONE HYDROLASE GLOB"/>
    <property type="match status" value="1"/>
</dbReference>
<dbReference type="InterPro" id="IPR036866">
    <property type="entry name" value="RibonucZ/Hydroxyglut_hydro"/>
</dbReference>
<evidence type="ECO:0000256" key="6">
    <source>
        <dbReference type="ARBA" id="ARBA00022833"/>
    </source>
</evidence>
<evidence type="ECO:0000256" key="2">
    <source>
        <dbReference type="ARBA" id="ARBA00004963"/>
    </source>
</evidence>
<name>A0ABX5F7F7_9CHRO</name>
<comment type="subunit">
    <text evidence="7">Monomer.</text>
</comment>
<dbReference type="PIRSF" id="PIRSF005457">
    <property type="entry name" value="Glx"/>
    <property type="match status" value="1"/>
</dbReference>
<evidence type="ECO:0000259" key="8">
    <source>
        <dbReference type="SMART" id="SM00849"/>
    </source>
</evidence>
<dbReference type="GO" id="GO:0016787">
    <property type="term" value="F:hydrolase activity"/>
    <property type="evidence" value="ECO:0007669"/>
    <property type="project" value="UniProtKB-KW"/>
</dbReference>
<feature type="binding site" evidence="7">
    <location>
        <position position="130"/>
    </location>
    <ligand>
        <name>Zn(2+)</name>
        <dbReference type="ChEBI" id="CHEBI:29105"/>
        <label>1</label>
    </ligand>
</feature>
<evidence type="ECO:0000313" key="9">
    <source>
        <dbReference type="EMBL" id="PSB37402.1"/>
    </source>
</evidence>
<feature type="binding site" evidence="7">
    <location>
        <position position="52"/>
    </location>
    <ligand>
        <name>Zn(2+)</name>
        <dbReference type="ChEBI" id="CHEBI:29105"/>
        <label>1</label>
    </ligand>
</feature>
<dbReference type="Gene3D" id="3.60.15.10">
    <property type="entry name" value="Ribonuclease Z/Hydroxyacylglutathione hydrolase-like"/>
    <property type="match status" value="1"/>
</dbReference>
<dbReference type="InterPro" id="IPR035680">
    <property type="entry name" value="Clx_II_MBL"/>
</dbReference>
<comment type="catalytic activity">
    <reaction evidence="1 7">
        <text>an S-(2-hydroxyacyl)glutathione + H2O = a 2-hydroxy carboxylate + glutathione + H(+)</text>
        <dbReference type="Rhea" id="RHEA:21864"/>
        <dbReference type="ChEBI" id="CHEBI:15377"/>
        <dbReference type="ChEBI" id="CHEBI:15378"/>
        <dbReference type="ChEBI" id="CHEBI:57925"/>
        <dbReference type="ChEBI" id="CHEBI:58896"/>
        <dbReference type="ChEBI" id="CHEBI:71261"/>
        <dbReference type="EC" id="3.1.2.6"/>
    </reaction>
</comment>
<dbReference type="SUPFAM" id="SSF56281">
    <property type="entry name" value="Metallo-hydrolase/oxidoreductase"/>
    <property type="match status" value="1"/>
</dbReference>
<dbReference type="InterPro" id="IPR017782">
    <property type="entry name" value="Hydroxyacylglutathione_Hdrlase"/>
</dbReference>
<dbReference type="Pfam" id="PF00753">
    <property type="entry name" value="Lactamase_B"/>
    <property type="match status" value="1"/>
</dbReference>
<gene>
    <name evidence="7 9" type="primary">gloB</name>
    <name evidence="9" type="ORF">C7B81_10275</name>
</gene>
<comment type="cofactor">
    <cofactor evidence="7">
        <name>Zn(2+)</name>
        <dbReference type="ChEBI" id="CHEBI:29105"/>
    </cofactor>
    <text evidence="7">Binds 2 Zn(2+) ions per subunit.</text>
</comment>
<protein>
    <recommendedName>
        <fullName evidence="7">Hydroxyacylglutathione hydrolase</fullName>
        <ecNumber evidence="7">3.1.2.6</ecNumber>
    </recommendedName>
    <alternativeName>
        <fullName evidence="7">Glyoxalase II</fullName>
        <shortName evidence="7">Glx II</shortName>
    </alternativeName>
</protein>
<dbReference type="PANTHER" id="PTHR43705">
    <property type="entry name" value="HYDROXYACYLGLUTATHIONE HYDROLASE"/>
    <property type="match status" value="1"/>
</dbReference>
<comment type="caution">
    <text evidence="9">The sequence shown here is derived from an EMBL/GenBank/DDBJ whole genome shotgun (WGS) entry which is preliminary data.</text>
</comment>
<comment type="function">
    <text evidence="7">Thiolesterase that catalyzes the hydrolysis of S-D-lactoyl-glutathione to form glutathione and D-lactic acid.</text>
</comment>
<reference evidence="9 10" key="1">
    <citation type="submission" date="2018-03" db="EMBL/GenBank/DDBJ databases">
        <title>The ancient ancestry and fast evolution of plastids.</title>
        <authorList>
            <person name="Moore K.R."/>
            <person name="Magnabosco C."/>
            <person name="Momper L."/>
            <person name="Gold D.A."/>
            <person name="Bosak T."/>
            <person name="Fournier G.P."/>
        </authorList>
    </citation>
    <scope>NUCLEOTIDE SEQUENCE [LARGE SCALE GENOMIC DNA]</scope>
    <source>
        <strain evidence="9 10">CCALA 015</strain>
    </source>
</reference>
<keyword evidence="5 7" id="KW-0378">Hydrolase</keyword>
<dbReference type="EMBL" id="PVWP01000006">
    <property type="protein sequence ID" value="PSB37402.1"/>
    <property type="molecule type" value="Genomic_DNA"/>
</dbReference>
<evidence type="ECO:0000256" key="4">
    <source>
        <dbReference type="ARBA" id="ARBA00022723"/>
    </source>
</evidence>
<dbReference type="Pfam" id="PF16123">
    <property type="entry name" value="HAGH_C"/>
    <property type="match status" value="1"/>
</dbReference>
<sequence length="240" mass="26431">MQVALLPVLRDNYLFVLHDGRRAALVDPAVADPAIAWLRQRQLELVAVLHTHHHSDHIGGTPALLREWPGAAVVAARDDRERIPFQTRGVADGDRFTLLGQPVEVLAVPGHTRAHIAFHLPLQGELFCGDTLFAAGCGRLFEGTPEQMHRSLQRLAALPETTRVWCAHEYTEGNLRWAAAQRPGDGAIAERLAAVRLTRAQAGPTIPSSIGEERRTNLFVRAADPEQLAALRRSKNDWTG</sequence>
<dbReference type="InterPro" id="IPR001279">
    <property type="entry name" value="Metallo-B-lactamas"/>
</dbReference>
<feature type="binding site" evidence="7">
    <location>
        <position position="111"/>
    </location>
    <ligand>
        <name>Zn(2+)</name>
        <dbReference type="ChEBI" id="CHEBI:29105"/>
        <label>1</label>
    </ligand>
</feature>
<comment type="pathway">
    <text evidence="2 7">Secondary metabolite metabolism; methylglyoxal degradation; (R)-lactate from methylglyoxal: step 2/2.</text>
</comment>
<feature type="binding site" evidence="7">
    <location>
        <position position="54"/>
    </location>
    <ligand>
        <name>Zn(2+)</name>
        <dbReference type="ChEBI" id="CHEBI:29105"/>
        <label>1</label>
    </ligand>
</feature>
<feature type="binding site" evidence="7">
    <location>
        <position position="56"/>
    </location>
    <ligand>
        <name>Zn(2+)</name>
        <dbReference type="ChEBI" id="CHEBI:29105"/>
        <label>2</label>
    </ligand>
</feature>
<feature type="domain" description="Metallo-beta-lactamase" evidence="8">
    <location>
        <begin position="11"/>
        <end position="168"/>
    </location>
</feature>
<feature type="binding site" evidence="7">
    <location>
        <position position="57"/>
    </location>
    <ligand>
        <name>Zn(2+)</name>
        <dbReference type="ChEBI" id="CHEBI:29105"/>
        <label>2</label>
    </ligand>
</feature>
<dbReference type="InterPro" id="IPR032282">
    <property type="entry name" value="HAGH_C"/>
</dbReference>
<evidence type="ECO:0000256" key="7">
    <source>
        <dbReference type="HAMAP-Rule" id="MF_01374"/>
    </source>
</evidence>